<gene>
    <name evidence="1" type="ORF">TSUD_53580</name>
</gene>
<name>A0A2Z6ML14_TRISU</name>
<proteinExistence type="predicted"/>
<dbReference type="EMBL" id="DF973487">
    <property type="protein sequence ID" value="GAU32231.1"/>
    <property type="molecule type" value="Genomic_DNA"/>
</dbReference>
<evidence type="ECO:0000313" key="2">
    <source>
        <dbReference type="Proteomes" id="UP000242715"/>
    </source>
</evidence>
<dbReference type="AlphaFoldDB" id="A0A2Z6ML14"/>
<protein>
    <submittedName>
        <fullName evidence="1">Uncharacterized protein</fullName>
    </submittedName>
</protein>
<reference evidence="2" key="1">
    <citation type="journal article" date="2017" name="Front. Plant Sci.">
        <title>Climate Clever Clovers: New Paradigm to Reduce the Environmental Footprint of Ruminants by Breeding Low Methanogenic Forages Utilizing Haplotype Variation.</title>
        <authorList>
            <person name="Kaur P."/>
            <person name="Appels R."/>
            <person name="Bayer P.E."/>
            <person name="Keeble-Gagnere G."/>
            <person name="Wang J."/>
            <person name="Hirakawa H."/>
            <person name="Shirasawa K."/>
            <person name="Vercoe P."/>
            <person name="Stefanova K."/>
            <person name="Durmic Z."/>
            <person name="Nichols P."/>
            <person name="Revell C."/>
            <person name="Isobe S.N."/>
            <person name="Edwards D."/>
            <person name="Erskine W."/>
        </authorList>
    </citation>
    <scope>NUCLEOTIDE SEQUENCE [LARGE SCALE GENOMIC DNA]</scope>
    <source>
        <strain evidence="2">cv. Daliak</strain>
    </source>
</reference>
<accession>A0A2Z6ML14</accession>
<evidence type="ECO:0000313" key="1">
    <source>
        <dbReference type="EMBL" id="GAU32231.1"/>
    </source>
</evidence>
<sequence length="67" mass="7275">MLSTNFTPPHHQLGRLFITVTSNAPARYMAVGDAAVRFAVVDDMTARIAVVDIEGIIITKFVVTDLS</sequence>
<keyword evidence="2" id="KW-1185">Reference proteome</keyword>
<dbReference type="Proteomes" id="UP000242715">
    <property type="component" value="Unassembled WGS sequence"/>
</dbReference>
<organism evidence="1 2">
    <name type="scientific">Trifolium subterraneum</name>
    <name type="common">Subterranean clover</name>
    <dbReference type="NCBI Taxonomy" id="3900"/>
    <lineage>
        <taxon>Eukaryota</taxon>
        <taxon>Viridiplantae</taxon>
        <taxon>Streptophyta</taxon>
        <taxon>Embryophyta</taxon>
        <taxon>Tracheophyta</taxon>
        <taxon>Spermatophyta</taxon>
        <taxon>Magnoliopsida</taxon>
        <taxon>eudicotyledons</taxon>
        <taxon>Gunneridae</taxon>
        <taxon>Pentapetalae</taxon>
        <taxon>rosids</taxon>
        <taxon>fabids</taxon>
        <taxon>Fabales</taxon>
        <taxon>Fabaceae</taxon>
        <taxon>Papilionoideae</taxon>
        <taxon>50 kb inversion clade</taxon>
        <taxon>NPAAA clade</taxon>
        <taxon>Hologalegina</taxon>
        <taxon>IRL clade</taxon>
        <taxon>Trifolieae</taxon>
        <taxon>Trifolium</taxon>
    </lineage>
</organism>